<organism evidence="1">
    <name type="scientific">marine metagenome</name>
    <dbReference type="NCBI Taxonomy" id="408172"/>
    <lineage>
        <taxon>unclassified sequences</taxon>
        <taxon>metagenomes</taxon>
        <taxon>ecological metagenomes</taxon>
    </lineage>
</organism>
<proteinExistence type="predicted"/>
<evidence type="ECO:0000313" key="1">
    <source>
        <dbReference type="EMBL" id="SVE11095.1"/>
    </source>
</evidence>
<feature type="non-terminal residue" evidence="1">
    <location>
        <position position="41"/>
    </location>
</feature>
<feature type="non-terminal residue" evidence="1">
    <location>
        <position position="1"/>
    </location>
</feature>
<dbReference type="AlphaFoldDB" id="A0A383AV74"/>
<protein>
    <submittedName>
        <fullName evidence="1">Uncharacterized protein</fullName>
    </submittedName>
</protein>
<dbReference type="EMBL" id="UINC01194821">
    <property type="protein sequence ID" value="SVE11095.1"/>
    <property type="molecule type" value="Genomic_DNA"/>
</dbReference>
<accession>A0A383AV74</accession>
<reference evidence="1" key="1">
    <citation type="submission" date="2018-05" db="EMBL/GenBank/DDBJ databases">
        <authorList>
            <person name="Lanie J.A."/>
            <person name="Ng W.-L."/>
            <person name="Kazmierczak K.M."/>
            <person name="Andrzejewski T.M."/>
            <person name="Davidsen T.M."/>
            <person name="Wayne K.J."/>
            <person name="Tettelin H."/>
            <person name="Glass J.I."/>
            <person name="Rusch D."/>
            <person name="Podicherti R."/>
            <person name="Tsui H.-C.T."/>
            <person name="Winkler M.E."/>
        </authorList>
    </citation>
    <scope>NUCLEOTIDE SEQUENCE</scope>
</reference>
<gene>
    <name evidence="1" type="ORF">METZ01_LOCUS463949</name>
</gene>
<name>A0A383AV74_9ZZZZ</name>
<sequence length="41" mass="4583">VANGNQPGACMCAYHWPDPGDKWSLSFGEYVNQLICNYVSF</sequence>